<sequence length="202" mass="23057">MQSAEIELKFLIADAADLEARLPALGFHLDTPRTFEQNTLYDTPERRLRESQQILRIRQYGDLWTVTHKRPDAVDGDPRYKVRIETETHVDDAPAIAEIFCQLGYCAMFRYEKFRTEWSHPTDDAVSPLHLVIDETPIGIYGELEGPTAWIDRMLEALHIDPAACTTKSYGKLFLDWKARTESSAENLTFDEVEAGMAVHSA</sequence>
<dbReference type="AlphaFoldDB" id="A0A1I6ML03"/>
<dbReference type="STRING" id="474950.SAMN05421771_2904"/>
<dbReference type="SMART" id="SM01118">
    <property type="entry name" value="CYTH"/>
    <property type="match status" value="1"/>
</dbReference>
<dbReference type="PANTHER" id="PTHR21028:SF2">
    <property type="entry name" value="CYTH DOMAIN-CONTAINING PROTEIN"/>
    <property type="match status" value="1"/>
</dbReference>
<reference evidence="2 3" key="1">
    <citation type="submission" date="2016-10" db="EMBL/GenBank/DDBJ databases">
        <authorList>
            <person name="de Groot N.N."/>
        </authorList>
    </citation>
    <scope>NUCLEOTIDE SEQUENCE [LARGE SCALE GENOMIC DNA]</scope>
    <source>
        <strain evidence="2 3">DSM 21001</strain>
    </source>
</reference>
<dbReference type="EMBL" id="FOZL01000001">
    <property type="protein sequence ID" value="SFS16383.1"/>
    <property type="molecule type" value="Genomic_DNA"/>
</dbReference>
<dbReference type="RefSeq" id="WP_089839911.1">
    <property type="nucleotide sequence ID" value="NZ_FOZL01000001.1"/>
</dbReference>
<gene>
    <name evidence="2" type="ORF">SAMN05421771_2904</name>
</gene>
<accession>A0A1I6ML03</accession>
<dbReference type="PROSITE" id="PS51707">
    <property type="entry name" value="CYTH"/>
    <property type="match status" value="1"/>
</dbReference>
<feature type="domain" description="CYTH" evidence="1">
    <location>
        <begin position="3"/>
        <end position="176"/>
    </location>
</feature>
<dbReference type="Gene3D" id="2.40.320.10">
    <property type="entry name" value="Hypothetical Protein Pfu-838710-001"/>
    <property type="match status" value="1"/>
</dbReference>
<proteinExistence type="predicted"/>
<dbReference type="InterPro" id="IPR008173">
    <property type="entry name" value="Adenylyl_cyclase_CyaB"/>
</dbReference>
<dbReference type="Proteomes" id="UP000199024">
    <property type="component" value="Unassembled WGS sequence"/>
</dbReference>
<dbReference type="CDD" id="cd07890">
    <property type="entry name" value="CYTH-like_AC_IV-like"/>
    <property type="match status" value="1"/>
</dbReference>
<organism evidence="2 3">
    <name type="scientific">Granulicella pectinivorans</name>
    <dbReference type="NCBI Taxonomy" id="474950"/>
    <lineage>
        <taxon>Bacteria</taxon>
        <taxon>Pseudomonadati</taxon>
        <taxon>Acidobacteriota</taxon>
        <taxon>Terriglobia</taxon>
        <taxon>Terriglobales</taxon>
        <taxon>Acidobacteriaceae</taxon>
        <taxon>Granulicella</taxon>
    </lineage>
</organism>
<evidence type="ECO:0000313" key="3">
    <source>
        <dbReference type="Proteomes" id="UP000199024"/>
    </source>
</evidence>
<protein>
    <submittedName>
        <fullName evidence="2">Adenylate cyclase, class 2</fullName>
    </submittedName>
</protein>
<dbReference type="Pfam" id="PF01928">
    <property type="entry name" value="CYTH"/>
    <property type="match status" value="1"/>
</dbReference>
<name>A0A1I6ML03_9BACT</name>
<dbReference type="InterPro" id="IPR033469">
    <property type="entry name" value="CYTH-like_dom_sf"/>
</dbReference>
<dbReference type="InterPro" id="IPR023577">
    <property type="entry name" value="CYTH_domain"/>
</dbReference>
<dbReference type="SUPFAM" id="SSF55154">
    <property type="entry name" value="CYTH-like phosphatases"/>
    <property type="match status" value="1"/>
</dbReference>
<dbReference type="OrthoDB" id="116396at2"/>
<keyword evidence="3" id="KW-1185">Reference proteome</keyword>
<dbReference type="PANTHER" id="PTHR21028">
    <property type="entry name" value="SI:CH211-156B7.4"/>
    <property type="match status" value="1"/>
</dbReference>
<evidence type="ECO:0000313" key="2">
    <source>
        <dbReference type="EMBL" id="SFS16383.1"/>
    </source>
</evidence>
<evidence type="ECO:0000259" key="1">
    <source>
        <dbReference type="PROSITE" id="PS51707"/>
    </source>
</evidence>